<reference evidence="2 3" key="1">
    <citation type="journal article" date="2016" name="Front. Microbiol.">
        <title>Comparative Genomics Analysis of Streptomyces Species Reveals Their Adaptation to the Marine Environment and Their Diversity at the Genomic Level.</title>
        <authorList>
            <person name="Tian X."/>
            <person name="Zhang Z."/>
            <person name="Yang T."/>
            <person name="Chen M."/>
            <person name="Li J."/>
            <person name="Chen F."/>
            <person name="Yang J."/>
            <person name="Li W."/>
            <person name="Zhang B."/>
            <person name="Zhang Z."/>
            <person name="Wu J."/>
            <person name="Zhang C."/>
            <person name="Long L."/>
            <person name="Xiao J."/>
        </authorList>
    </citation>
    <scope>NUCLEOTIDE SEQUENCE [LARGE SCALE GENOMIC DNA]</scope>
    <source>
        <strain evidence="2 3">SCSIO 10390</strain>
    </source>
</reference>
<feature type="region of interest" description="Disordered" evidence="1">
    <location>
        <begin position="33"/>
        <end position="60"/>
    </location>
</feature>
<evidence type="ECO:0000313" key="3">
    <source>
        <dbReference type="Proteomes" id="UP000176087"/>
    </source>
</evidence>
<dbReference type="AlphaFoldDB" id="A0A1E7JFP5"/>
<dbReference type="Proteomes" id="UP000176087">
    <property type="component" value="Unassembled WGS sequence"/>
</dbReference>
<feature type="compositionally biased region" description="Polar residues" evidence="1">
    <location>
        <begin position="443"/>
        <end position="453"/>
    </location>
</feature>
<protein>
    <submittedName>
        <fullName evidence="2">Uncharacterized protein</fullName>
    </submittedName>
</protein>
<proteinExistence type="predicted"/>
<feature type="compositionally biased region" description="Low complexity" evidence="1">
    <location>
        <begin position="421"/>
        <end position="431"/>
    </location>
</feature>
<keyword evidence="3" id="KW-1185">Reference proteome</keyword>
<feature type="compositionally biased region" description="Polar residues" evidence="1">
    <location>
        <begin position="399"/>
        <end position="415"/>
    </location>
</feature>
<accession>A0A1E7JFP5</accession>
<sequence>MQGAQEARQWQDRINKVLQEAATIDENAATRLRHNFQDDDDGSQFRGDAFAGGKTDAGADAGRASQLARKGEDMSLSEINELNALMKEHGKDPAFSAKFATSMGGQGTIDFWHGMRPDAVNPNDPRHKAIEQMRGNLGRTLATATGSGAPGMDKWKRDVIAAGDERQGNGSNTDPYGFQVMSDLMQEGEWDGQFLGDYGKEVLSFEREAIEDGKSPEELWTGHDSTPSNYDLPGNSWGNDPVTGLLTGVSHNPDAATDLFNDKTLFKDTSAYVDQGMVNMPWAEDEKESYSTAEYLLNHRQYFDTIDSVDGKTVNPSMDALGDAMFAASSGRTPGDTTSPYLDPTPDQLEATGTAFTAWRRTTSSRPNSATTRRRSSRTTARALTTRCLLPGPWRRLSTAPTSRRSPRKSPTTAPRSELWTRASTRSLCTTSRRRRTIPHRASTVQGESTASWSTRPLPPSTTTRKARSTRRHGTSPQPAPWRAEDSATSRSPAVGWALPAAWSSKPSRRTTKTA</sequence>
<feature type="compositionally biased region" description="Basic residues" evidence="1">
    <location>
        <begin position="465"/>
        <end position="474"/>
    </location>
</feature>
<organism evidence="2 3">
    <name type="scientific">Streptomyces abyssalis</name>
    <dbReference type="NCBI Taxonomy" id="933944"/>
    <lineage>
        <taxon>Bacteria</taxon>
        <taxon>Bacillati</taxon>
        <taxon>Actinomycetota</taxon>
        <taxon>Actinomycetes</taxon>
        <taxon>Kitasatosporales</taxon>
        <taxon>Streptomycetaceae</taxon>
        <taxon>Streptomyces</taxon>
    </lineage>
</organism>
<feature type="compositionally biased region" description="Low complexity" evidence="1">
    <location>
        <begin position="378"/>
        <end position="387"/>
    </location>
</feature>
<evidence type="ECO:0000256" key="1">
    <source>
        <dbReference type="SAM" id="MobiDB-lite"/>
    </source>
</evidence>
<gene>
    <name evidence="2" type="ORF">AN215_22070</name>
</gene>
<feature type="compositionally biased region" description="Low complexity" evidence="1">
    <location>
        <begin position="47"/>
        <end position="60"/>
    </location>
</feature>
<feature type="compositionally biased region" description="Low complexity" evidence="1">
    <location>
        <begin position="360"/>
        <end position="371"/>
    </location>
</feature>
<evidence type="ECO:0000313" key="2">
    <source>
        <dbReference type="EMBL" id="OEU85292.1"/>
    </source>
</evidence>
<name>A0A1E7JFP5_9ACTN</name>
<comment type="caution">
    <text evidence="2">The sequence shown here is derived from an EMBL/GenBank/DDBJ whole genome shotgun (WGS) entry which is preliminary data.</text>
</comment>
<feature type="region of interest" description="Disordered" evidence="1">
    <location>
        <begin position="360"/>
        <end position="515"/>
    </location>
</feature>
<dbReference type="EMBL" id="LJGT01000041">
    <property type="protein sequence ID" value="OEU85292.1"/>
    <property type="molecule type" value="Genomic_DNA"/>
</dbReference>
<dbReference type="STRING" id="933944.AN215_22070"/>